<reference evidence="2" key="1">
    <citation type="submission" date="2018-01" db="EMBL/GenBank/DDBJ databases">
        <authorList>
            <person name="Mao J.F."/>
        </authorList>
    </citation>
    <scope>NUCLEOTIDE SEQUENCE</scope>
    <source>
        <strain evidence="2">Huo1</strain>
        <tissue evidence="2">Leaf</tissue>
    </source>
</reference>
<sequence length="92" mass="10013">MWAAQRRAIRCSDKAWIDVMLRNCDVKGPRVCGNVECVAKENGAVSGGHDEAERNGPTEGVGVQENTRNGPELCFGGWPRNREAGCGRDARI</sequence>
<dbReference type="AlphaFoldDB" id="A0A8X8VVQ1"/>
<keyword evidence="3" id="KW-1185">Reference proteome</keyword>
<evidence type="ECO:0000313" key="3">
    <source>
        <dbReference type="Proteomes" id="UP000298416"/>
    </source>
</evidence>
<reference evidence="2" key="2">
    <citation type="submission" date="2020-08" db="EMBL/GenBank/DDBJ databases">
        <title>Plant Genome Project.</title>
        <authorList>
            <person name="Zhang R.-G."/>
        </authorList>
    </citation>
    <scope>NUCLEOTIDE SEQUENCE</scope>
    <source>
        <strain evidence="2">Huo1</strain>
        <tissue evidence="2">Leaf</tissue>
    </source>
</reference>
<protein>
    <submittedName>
        <fullName evidence="2">Uncharacterized protein</fullName>
    </submittedName>
</protein>
<name>A0A8X8VVQ1_SALSN</name>
<accession>A0A8X8VVQ1</accession>
<proteinExistence type="predicted"/>
<organism evidence="2">
    <name type="scientific">Salvia splendens</name>
    <name type="common">Scarlet sage</name>
    <dbReference type="NCBI Taxonomy" id="180675"/>
    <lineage>
        <taxon>Eukaryota</taxon>
        <taxon>Viridiplantae</taxon>
        <taxon>Streptophyta</taxon>
        <taxon>Embryophyta</taxon>
        <taxon>Tracheophyta</taxon>
        <taxon>Spermatophyta</taxon>
        <taxon>Magnoliopsida</taxon>
        <taxon>eudicotyledons</taxon>
        <taxon>Gunneridae</taxon>
        <taxon>Pentapetalae</taxon>
        <taxon>asterids</taxon>
        <taxon>lamiids</taxon>
        <taxon>Lamiales</taxon>
        <taxon>Lamiaceae</taxon>
        <taxon>Nepetoideae</taxon>
        <taxon>Mentheae</taxon>
        <taxon>Salviinae</taxon>
        <taxon>Salvia</taxon>
        <taxon>Salvia subgen. Calosphace</taxon>
        <taxon>core Calosphace</taxon>
    </lineage>
</organism>
<comment type="caution">
    <text evidence="2">The sequence shown here is derived from an EMBL/GenBank/DDBJ whole genome shotgun (WGS) entry which is preliminary data.</text>
</comment>
<evidence type="ECO:0000313" key="2">
    <source>
        <dbReference type="EMBL" id="KAG6383257.1"/>
    </source>
</evidence>
<gene>
    <name evidence="2" type="ORF">SASPL_156997</name>
</gene>
<evidence type="ECO:0000256" key="1">
    <source>
        <dbReference type="SAM" id="MobiDB-lite"/>
    </source>
</evidence>
<feature type="region of interest" description="Disordered" evidence="1">
    <location>
        <begin position="45"/>
        <end position="70"/>
    </location>
</feature>
<dbReference type="EMBL" id="PNBA02000666">
    <property type="protein sequence ID" value="KAG6383257.1"/>
    <property type="molecule type" value="Genomic_DNA"/>
</dbReference>
<dbReference type="Proteomes" id="UP000298416">
    <property type="component" value="Unassembled WGS sequence"/>
</dbReference>